<dbReference type="Proteomes" id="UP000799537">
    <property type="component" value="Unassembled WGS sequence"/>
</dbReference>
<protein>
    <submittedName>
        <fullName evidence="1">Uncharacterized protein</fullName>
    </submittedName>
</protein>
<reference evidence="1" key="1">
    <citation type="journal article" date="2020" name="Stud. Mycol.">
        <title>101 Dothideomycetes genomes: a test case for predicting lifestyles and emergence of pathogens.</title>
        <authorList>
            <person name="Haridas S."/>
            <person name="Albert R."/>
            <person name="Binder M."/>
            <person name="Bloem J."/>
            <person name="Labutti K."/>
            <person name="Salamov A."/>
            <person name="Andreopoulos B."/>
            <person name="Baker S."/>
            <person name="Barry K."/>
            <person name="Bills G."/>
            <person name="Bluhm B."/>
            <person name="Cannon C."/>
            <person name="Castanera R."/>
            <person name="Culley D."/>
            <person name="Daum C."/>
            <person name="Ezra D."/>
            <person name="Gonzalez J."/>
            <person name="Henrissat B."/>
            <person name="Kuo A."/>
            <person name="Liang C."/>
            <person name="Lipzen A."/>
            <person name="Lutzoni F."/>
            <person name="Magnuson J."/>
            <person name="Mondo S."/>
            <person name="Nolan M."/>
            <person name="Ohm R."/>
            <person name="Pangilinan J."/>
            <person name="Park H.-J."/>
            <person name="Ramirez L."/>
            <person name="Alfaro M."/>
            <person name="Sun H."/>
            <person name="Tritt A."/>
            <person name="Yoshinaga Y."/>
            <person name="Zwiers L.-H."/>
            <person name="Turgeon B."/>
            <person name="Goodwin S."/>
            <person name="Spatafora J."/>
            <person name="Crous P."/>
            <person name="Grigoriev I."/>
        </authorList>
    </citation>
    <scope>NUCLEOTIDE SEQUENCE</scope>
    <source>
        <strain evidence="1">ATCC 36951</strain>
    </source>
</reference>
<dbReference type="RefSeq" id="XP_033669674.1">
    <property type="nucleotide sequence ID" value="XM_033805558.1"/>
</dbReference>
<proteinExistence type="predicted"/>
<organism evidence="1 2">
    <name type="scientific">Zasmidium cellare ATCC 36951</name>
    <dbReference type="NCBI Taxonomy" id="1080233"/>
    <lineage>
        <taxon>Eukaryota</taxon>
        <taxon>Fungi</taxon>
        <taxon>Dikarya</taxon>
        <taxon>Ascomycota</taxon>
        <taxon>Pezizomycotina</taxon>
        <taxon>Dothideomycetes</taxon>
        <taxon>Dothideomycetidae</taxon>
        <taxon>Mycosphaerellales</taxon>
        <taxon>Mycosphaerellaceae</taxon>
        <taxon>Zasmidium</taxon>
    </lineage>
</organism>
<name>A0A6A6CNV6_ZASCE</name>
<gene>
    <name evidence="1" type="ORF">M409DRAFT_20801</name>
</gene>
<accession>A0A6A6CNV6</accession>
<sequence length="136" mass="14664">MDRNILDTLVRGETVATNTEAGMAITRLKDESCPGIFGIWLANSSGKSPSAEQLLHYVDQAAIAYVNDHDYAYQIDMIVGDGVSVPDGGLVVGALEDVLAAVEVLLLCLMTERIFEKTGAHEDRLGMEYASFQGLV</sequence>
<keyword evidence="2" id="KW-1185">Reference proteome</keyword>
<dbReference type="AlphaFoldDB" id="A0A6A6CNV6"/>
<dbReference type="EMBL" id="ML993589">
    <property type="protein sequence ID" value="KAF2168785.1"/>
    <property type="molecule type" value="Genomic_DNA"/>
</dbReference>
<dbReference type="GeneID" id="54558830"/>
<evidence type="ECO:0000313" key="1">
    <source>
        <dbReference type="EMBL" id="KAF2168785.1"/>
    </source>
</evidence>
<evidence type="ECO:0000313" key="2">
    <source>
        <dbReference type="Proteomes" id="UP000799537"/>
    </source>
</evidence>